<dbReference type="OrthoDB" id="4884384at2759"/>
<proteinExistence type="predicted"/>
<dbReference type="Proteomes" id="UP000236290">
    <property type="component" value="Unassembled WGS sequence"/>
</dbReference>
<comment type="caution">
    <text evidence="1">The sequence shown here is derived from an EMBL/GenBank/DDBJ whole genome shotgun (WGS) entry which is preliminary data.</text>
</comment>
<dbReference type="EMBL" id="MTYI01000088">
    <property type="protein sequence ID" value="PNP53062.1"/>
    <property type="molecule type" value="Genomic_DNA"/>
</dbReference>
<dbReference type="AlphaFoldDB" id="A0A2K0U5J8"/>
<accession>A0A2K0U5J8</accession>
<sequence>MRLINDPMFSTEFLITNKGLRIDSDLFPVSDRIFFMDMNCVDFAPSATSNSRRHIGILIKFHGGNPLHGILVFLPKHVNPSRSLYLEALFSYPFVFRRGVSPPTQAFLSTPLSYVPEDRVGHSPT</sequence>
<protein>
    <submittedName>
        <fullName evidence="1">Uncharacterized protein</fullName>
    </submittedName>
</protein>
<evidence type="ECO:0000313" key="1">
    <source>
        <dbReference type="EMBL" id="PNP53062.1"/>
    </source>
</evidence>
<name>A0A2K0U5J8_TRIHA</name>
<gene>
    <name evidence="1" type="ORF">THARTR1_06272</name>
</gene>
<reference evidence="1 2" key="1">
    <citation type="submission" date="2017-02" db="EMBL/GenBank/DDBJ databases">
        <title>Genomes of Trichoderma spp. with biocontrol activity.</title>
        <authorList>
            <person name="Gardiner D."/>
            <person name="Kazan K."/>
            <person name="Vos C."/>
            <person name="Harvey P."/>
        </authorList>
    </citation>
    <scope>NUCLEOTIDE SEQUENCE [LARGE SCALE GENOMIC DNA]</scope>
    <source>
        <strain evidence="1 2">Tr1</strain>
    </source>
</reference>
<organism evidence="1 2">
    <name type="scientific">Trichoderma harzianum</name>
    <name type="common">Hypocrea lixii</name>
    <dbReference type="NCBI Taxonomy" id="5544"/>
    <lineage>
        <taxon>Eukaryota</taxon>
        <taxon>Fungi</taxon>
        <taxon>Dikarya</taxon>
        <taxon>Ascomycota</taxon>
        <taxon>Pezizomycotina</taxon>
        <taxon>Sordariomycetes</taxon>
        <taxon>Hypocreomycetidae</taxon>
        <taxon>Hypocreales</taxon>
        <taxon>Hypocreaceae</taxon>
        <taxon>Trichoderma</taxon>
    </lineage>
</organism>
<evidence type="ECO:0000313" key="2">
    <source>
        <dbReference type="Proteomes" id="UP000236290"/>
    </source>
</evidence>